<feature type="compositionally biased region" description="Polar residues" evidence="7">
    <location>
        <begin position="602"/>
        <end position="617"/>
    </location>
</feature>
<feature type="region of interest" description="Disordered" evidence="7">
    <location>
        <begin position="253"/>
        <end position="299"/>
    </location>
</feature>
<feature type="DNA-binding region" description="Fork-head" evidence="5">
    <location>
        <begin position="483"/>
        <end position="548"/>
    </location>
</feature>
<evidence type="ECO:0000256" key="3">
    <source>
        <dbReference type="ARBA" id="ARBA00022833"/>
    </source>
</evidence>
<dbReference type="GeneID" id="54288594"/>
<dbReference type="EMBL" id="ML978071">
    <property type="protein sequence ID" value="KAF2013687.1"/>
    <property type="molecule type" value="Genomic_DNA"/>
</dbReference>
<dbReference type="GO" id="GO:0005634">
    <property type="term" value="C:nucleus"/>
    <property type="evidence" value="ECO:0007669"/>
    <property type="project" value="UniProtKB-SubCell"/>
</dbReference>
<dbReference type="GO" id="GO:0003700">
    <property type="term" value="F:DNA-binding transcription factor activity"/>
    <property type="evidence" value="ECO:0007669"/>
    <property type="project" value="InterPro"/>
</dbReference>
<name>A0A6A5XLJ8_9PLEO</name>
<evidence type="ECO:0000256" key="1">
    <source>
        <dbReference type="ARBA" id="ARBA00022723"/>
    </source>
</evidence>
<dbReference type="GO" id="GO:0043565">
    <property type="term" value="F:sequence-specific DNA binding"/>
    <property type="evidence" value="ECO:0007669"/>
    <property type="project" value="InterPro"/>
</dbReference>
<dbReference type="Pfam" id="PF00250">
    <property type="entry name" value="Forkhead"/>
    <property type="match status" value="1"/>
</dbReference>
<dbReference type="PROSITE" id="PS50016">
    <property type="entry name" value="ZF_PHD_2"/>
    <property type="match status" value="1"/>
</dbReference>
<organism evidence="10 11">
    <name type="scientific">Aaosphaeria arxii CBS 175.79</name>
    <dbReference type="NCBI Taxonomy" id="1450172"/>
    <lineage>
        <taxon>Eukaryota</taxon>
        <taxon>Fungi</taxon>
        <taxon>Dikarya</taxon>
        <taxon>Ascomycota</taxon>
        <taxon>Pezizomycotina</taxon>
        <taxon>Dothideomycetes</taxon>
        <taxon>Pleosporomycetidae</taxon>
        <taxon>Pleosporales</taxon>
        <taxon>Pleosporales incertae sedis</taxon>
        <taxon>Aaosphaeria</taxon>
    </lineage>
</organism>
<dbReference type="InterPro" id="IPR019787">
    <property type="entry name" value="Znf_PHD-finger"/>
</dbReference>
<keyword evidence="3" id="KW-0862">Zinc</keyword>
<dbReference type="InterPro" id="IPR036388">
    <property type="entry name" value="WH-like_DNA-bd_sf"/>
</dbReference>
<feature type="region of interest" description="Disordered" evidence="7">
    <location>
        <begin position="447"/>
        <end position="466"/>
    </location>
</feature>
<feature type="region of interest" description="Disordered" evidence="7">
    <location>
        <begin position="387"/>
        <end position="409"/>
    </location>
</feature>
<dbReference type="GO" id="GO:0008270">
    <property type="term" value="F:zinc ion binding"/>
    <property type="evidence" value="ECO:0007669"/>
    <property type="project" value="UniProtKB-KW"/>
</dbReference>
<dbReference type="InterPro" id="IPR011011">
    <property type="entry name" value="Znf_FYVE_PHD"/>
</dbReference>
<dbReference type="Proteomes" id="UP000799778">
    <property type="component" value="Unassembled WGS sequence"/>
</dbReference>
<dbReference type="SUPFAM" id="SSF46785">
    <property type="entry name" value="Winged helix' DNA-binding domain"/>
    <property type="match status" value="1"/>
</dbReference>
<evidence type="ECO:0000313" key="10">
    <source>
        <dbReference type="EMBL" id="KAF2013687.1"/>
    </source>
</evidence>
<evidence type="ECO:0000256" key="6">
    <source>
        <dbReference type="PROSITE-ProRule" id="PRU00146"/>
    </source>
</evidence>
<dbReference type="OrthoDB" id="5431456at2759"/>
<feature type="region of interest" description="Disordered" evidence="7">
    <location>
        <begin position="132"/>
        <end position="163"/>
    </location>
</feature>
<evidence type="ECO:0000259" key="8">
    <source>
        <dbReference type="PROSITE" id="PS50016"/>
    </source>
</evidence>
<accession>A0A6A5XLJ8</accession>
<dbReference type="AlphaFoldDB" id="A0A6A5XLJ8"/>
<dbReference type="RefSeq" id="XP_033382026.1">
    <property type="nucleotide sequence ID" value="XM_033531197.1"/>
</dbReference>
<evidence type="ECO:0000256" key="4">
    <source>
        <dbReference type="ARBA" id="ARBA00023125"/>
    </source>
</evidence>
<evidence type="ECO:0008006" key="12">
    <source>
        <dbReference type="Google" id="ProtNLM"/>
    </source>
</evidence>
<keyword evidence="1" id="KW-0479">Metal-binding</keyword>
<dbReference type="InterPro" id="IPR001766">
    <property type="entry name" value="Fork_head_dom"/>
</dbReference>
<evidence type="ECO:0000259" key="9">
    <source>
        <dbReference type="PROSITE" id="PS50039"/>
    </source>
</evidence>
<protein>
    <recommendedName>
        <fullName evidence="12">Fork-head domain-containing protein</fullName>
    </recommendedName>
</protein>
<feature type="region of interest" description="Disordered" evidence="7">
    <location>
        <begin position="77"/>
        <end position="104"/>
    </location>
</feature>
<dbReference type="PROSITE" id="PS01359">
    <property type="entry name" value="ZF_PHD_1"/>
    <property type="match status" value="1"/>
</dbReference>
<gene>
    <name evidence="10" type="ORF">BU24DRAFT_452527</name>
</gene>
<keyword evidence="5" id="KW-0539">Nucleus</keyword>
<sequence length="810" mass="88838">MAGPFQPDCDRRSHDAIQPKISSSNLHTQTTKIKGTMYPTELSMKAPQAYSGACDNVYPKSSTGPNNQTSKITVNQGAQGWESVHRGISPPPIKRTFSTTSDCDRTDRTAKEHTLQCLPGNQREDALFQQASMGGSAGASRSLMISSDHRPPTASRSPENRHNIQTNVVTGANRAKALVEDSNSKLISRRSSGNAHKCAQCQKSTGTSYDPFIKCPTCRRRFHEGCRKPNLRTPAEKALWQCYVCVKKAHRLPAPSRASPNSAADRARPFPSTLGSAADYSTHERPHHYIGNSTPMTPNKKVRGMTTMQNESNVLKPLGGFDLDKMVDESTLVDNTVSAEQADMTGLGHGTLEIPNTPTQRSSQILSQALIPGHLLLANGSNITGSISGGKSPGTSTAPRGLSLQGDSTDSPSMMLCPVCNLRNILKQKGTLALMCHRCKSRKLNSSQPDSVPIIPETPDCDSEAPKLPTSTTVNVICNQPTSTKYSYKKLIGLALLASKAPALTAAEIRDSIATRFPDTYRKGVDEPKTWERSVQATLSQSNDFMKVAVPGERTSQWKFASADIRDAYMKHLPEFAIANCNPAGSTSLSAPGKSPQECNRESQSYTESTNKSSQHYSKSRRQDQVQFKDRTHIRSNEEAVQALHSIGSLLGRIPHTDQIHDNLRRLDQVMSFLKQGQQIPTEPSQIPVDTRSEVEEAFSDSSEEMTREDINRKIAETRTRPSRKARFDKHLRRNHHPCVKTGDKVSRFPFTGTVRQAQHSGYGRPSNHRTLEGNSAIPSGSAFMLPESQLVVRGGSRVEFIQPGSYDKP</sequence>
<feature type="compositionally biased region" description="Basic and acidic residues" evidence="7">
    <location>
        <begin position="8"/>
        <end position="17"/>
    </location>
</feature>
<dbReference type="InterPro" id="IPR013083">
    <property type="entry name" value="Znf_RING/FYVE/PHD"/>
</dbReference>
<feature type="compositionally biased region" description="Low complexity" evidence="7">
    <location>
        <begin position="253"/>
        <end position="264"/>
    </location>
</feature>
<dbReference type="PROSITE" id="PS50039">
    <property type="entry name" value="FORK_HEAD_3"/>
    <property type="match status" value="1"/>
</dbReference>
<reference evidence="10" key="1">
    <citation type="journal article" date="2020" name="Stud. Mycol.">
        <title>101 Dothideomycetes genomes: a test case for predicting lifestyles and emergence of pathogens.</title>
        <authorList>
            <person name="Haridas S."/>
            <person name="Albert R."/>
            <person name="Binder M."/>
            <person name="Bloem J."/>
            <person name="Labutti K."/>
            <person name="Salamov A."/>
            <person name="Andreopoulos B."/>
            <person name="Baker S."/>
            <person name="Barry K."/>
            <person name="Bills G."/>
            <person name="Bluhm B."/>
            <person name="Cannon C."/>
            <person name="Castanera R."/>
            <person name="Culley D."/>
            <person name="Daum C."/>
            <person name="Ezra D."/>
            <person name="Gonzalez J."/>
            <person name="Henrissat B."/>
            <person name="Kuo A."/>
            <person name="Liang C."/>
            <person name="Lipzen A."/>
            <person name="Lutzoni F."/>
            <person name="Magnuson J."/>
            <person name="Mondo S."/>
            <person name="Nolan M."/>
            <person name="Ohm R."/>
            <person name="Pangilinan J."/>
            <person name="Park H.-J."/>
            <person name="Ramirez L."/>
            <person name="Alfaro M."/>
            <person name="Sun H."/>
            <person name="Tritt A."/>
            <person name="Yoshinaga Y."/>
            <person name="Zwiers L.-H."/>
            <person name="Turgeon B."/>
            <person name="Goodwin S."/>
            <person name="Spatafora J."/>
            <person name="Crous P."/>
            <person name="Grigoriev I."/>
        </authorList>
    </citation>
    <scope>NUCLEOTIDE SEQUENCE</scope>
    <source>
        <strain evidence="10">CBS 175.79</strain>
    </source>
</reference>
<feature type="domain" description="PHD-type" evidence="8">
    <location>
        <begin position="195"/>
        <end position="248"/>
    </location>
</feature>
<evidence type="ECO:0000256" key="5">
    <source>
        <dbReference type="PROSITE-ProRule" id="PRU00089"/>
    </source>
</evidence>
<dbReference type="Gene3D" id="1.10.10.10">
    <property type="entry name" value="Winged helix-like DNA-binding domain superfamily/Winged helix DNA-binding domain"/>
    <property type="match status" value="1"/>
</dbReference>
<dbReference type="CDD" id="cd15489">
    <property type="entry name" value="PHD_SF"/>
    <property type="match status" value="1"/>
</dbReference>
<dbReference type="InterPro" id="IPR019786">
    <property type="entry name" value="Zinc_finger_PHD-type_CS"/>
</dbReference>
<comment type="subcellular location">
    <subcellularLocation>
        <location evidence="5">Nucleus</location>
    </subcellularLocation>
</comment>
<dbReference type="InterPro" id="IPR036390">
    <property type="entry name" value="WH_DNA-bd_sf"/>
</dbReference>
<feature type="compositionally biased region" description="Polar residues" evidence="7">
    <location>
        <begin position="20"/>
        <end position="32"/>
    </location>
</feature>
<feature type="domain" description="Fork-head" evidence="9">
    <location>
        <begin position="483"/>
        <end position="548"/>
    </location>
</feature>
<feature type="region of interest" description="Disordered" evidence="7">
    <location>
        <begin position="758"/>
        <end position="782"/>
    </location>
</feature>
<proteinExistence type="predicted"/>
<evidence type="ECO:0000256" key="7">
    <source>
        <dbReference type="SAM" id="MobiDB-lite"/>
    </source>
</evidence>
<feature type="region of interest" description="Disordered" evidence="7">
    <location>
        <begin position="587"/>
        <end position="627"/>
    </location>
</feature>
<evidence type="ECO:0000313" key="11">
    <source>
        <dbReference type="Proteomes" id="UP000799778"/>
    </source>
</evidence>
<keyword evidence="2 6" id="KW-0863">Zinc-finger</keyword>
<keyword evidence="11" id="KW-1185">Reference proteome</keyword>
<feature type="region of interest" description="Disordered" evidence="7">
    <location>
        <begin position="1"/>
        <end position="32"/>
    </location>
</feature>
<evidence type="ECO:0000256" key="2">
    <source>
        <dbReference type="ARBA" id="ARBA00022771"/>
    </source>
</evidence>
<keyword evidence="4 5" id="KW-0238">DNA-binding</keyword>
<dbReference type="SUPFAM" id="SSF57903">
    <property type="entry name" value="FYVE/PHD zinc finger"/>
    <property type="match status" value="1"/>
</dbReference>
<dbReference type="Gene3D" id="3.30.40.10">
    <property type="entry name" value="Zinc/RING finger domain, C3HC4 (zinc finger)"/>
    <property type="match status" value="1"/>
</dbReference>